<dbReference type="Proteomes" id="UP000886106">
    <property type="component" value="Unassembled WGS sequence"/>
</dbReference>
<accession>A0A7V5J1J3</accession>
<feature type="non-terminal residue" evidence="1">
    <location>
        <position position="182"/>
    </location>
</feature>
<evidence type="ECO:0000313" key="1">
    <source>
        <dbReference type="EMBL" id="HHH14320.1"/>
    </source>
</evidence>
<name>A0A7V5J1J3_UNCKA</name>
<dbReference type="EMBL" id="DRNS01000091">
    <property type="protein sequence ID" value="HHH14320.1"/>
    <property type="molecule type" value="Genomic_DNA"/>
</dbReference>
<sequence length="182" mass="20266">MPPVLDLDEGISPIEVVTGEEILQLLLNISKAGKVFTAAYNDMAEEIAGSGDFECLYVLHRHPRQNPKYANTVAFLREVGEGAVFYIIDKNGNWREPVADIIPDERGGREGLGTLSIPYEREDGSIGTEESTTYWVPDEDPLNRLLPQGTILKYLIISGKALEKIRDELIGYIEGMRQEGKT</sequence>
<organism evidence="1">
    <name type="scientific">candidate division WWE3 bacterium</name>
    <dbReference type="NCBI Taxonomy" id="2053526"/>
    <lineage>
        <taxon>Bacteria</taxon>
        <taxon>Katanobacteria</taxon>
    </lineage>
</organism>
<protein>
    <submittedName>
        <fullName evidence="1">Uncharacterized protein</fullName>
    </submittedName>
</protein>
<proteinExistence type="predicted"/>
<gene>
    <name evidence="1" type="ORF">ENJ78_01270</name>
</gene>
<comment type="caution">
    <text evidence="1">The sequence shown here is derived from an EMBL/GenBank/DDBJ whole genome shotgun (WGS) entry which is preliminary data.</text>
</comment>
<reference evidence="1" key="1">
    <citation type="journal article" date="2020" name="mSystems">
        <title>Genome- and Community-Level Interaction Insights into Carbon Utilization and Element Cycling Functions of Hydrothermarchaeota in Hydrothermal Sediment.</title>
        <authorList>
            <person name="Zhou Z."/>
            <person name="Liu Y."/>
            <person name="Xu W."/>
            <person name="Pan J."/>
            <person name="Luo Z.H."/>
            <person name="Li M."/>
        </authorList>
    </citation>
    <scope>NUCLEOTIDE SEQUENCE [LARGE SCALE GENOMIC DNA]</scope>
    <source>
        <strain evidence="1">HyVt-517</strain>
    </source>
</reference>
<dbReference type="AlphaFoldDB" id="A0A7V5J1J3"/>